<proteinExistence type="predicted"/>
<feature type="compositionally biased region" description="Basic and acidic residues" evidence="2">
    <location>
        <begin position="66"/>
        <end position="82"/>
    </location>
</feature>
<dbReference type="AlphaFoldDB" id="A0AA39KNZ8"/>
<keyword evidence="1" id="KW-0175">Coiled coil</keyword>
<evidence type="ECO:0000256" key="2">
    <source>
        <dbReference type="SAM" id="MobiDB-lite"/>
    </source>
</evidence>
<evidence type="ECO:0000256" key="3">
    <source>
        <dbReference type="SAM" id="SignalP"/>
    </source>
</evidence>
<feature type="coiled-coil region" evidence="1">
    <location>
        <begin position="268"/>
        <end position="295"/>
    </location>
</feature>
<reference evidence="4" key="2">
    <citation type="submission" date="2023-03" db="EMBL/GenBank/DDBJ databases">
        <authorList>
            <person name="Inwood S.N."/>
            <person name="Skelly J.G."/>
            <person name="Guhlin J."/>
            <person name="Harrop T.W.R."/>
            <person name="Goldson S.G."/>
            <person name="Dearden P.K."/>
        </authorList>
    </citation>
    <scope>NUCLEOTIDE SEQUENCE</scope>
    <source>
        <strain evidence="4">Lincoln</strain>
        <tissue evidence="4">Whole body</tissue>
    </source>
</reference>
<accession>A0AA39KNZ8</accession>
<comment type="caution">
    <text evidence="4">The sequence shown here is derived from an EMBL/GenBank/DDBJ whole genome shotgun (WGS) entry which is preliminary data.</text>
</comment>
<dbReference type="Proteomes" id="UP001168972">
    <property type="component" value="Unassembled WGS sequence"/>
</dbReference>
<feature type="chain" id="PRO_5041381077" evidence="3">
    <location>
        <begin position="28"/>
        <end position="526"/>
    </location>
</feature>
<protein>
    <submittedName>
        <fullName evidence="4">Uncharacterized protein</fullName>
    </submittedName>
</protein>
<keyword evidence="3" id="KW-0732">Signal</keyword>
<feature type="region of interest" description="Disordered" evidence="2">
    <location>
        <begin position="341"/>
        <end position="363"/>
    </location>
</feature>
<dbReference type="EMBL" id="JAQQBR010001831">
    <property type="protein sequence ID" value="KAK0168548.1"/>
    <property type="molecule type" value="Genomic_DNA"/>
</dbReference>
<feature type="region of interest" description="Disordered" evidence="2">
    <location>
        <begin position="66"/>
        <end position="85"/>
    </location>
</feature>
<feature type="compositionally biased region" description="Polar residues" evidence="2">
    <location>
        <begin position="180"/>
        <end position="190"/>
    </location>
</feature>
<gene>
    <name evidence="4" type="ORF">PV327_002334</name>
</gene>
<feature type="compositionally biased region" description="Basic residues" evidence="2">
    <location>
        <begin position="341"/>
        <end position="354"/>
    </location>
</feature>
<keyword evidence="5" id="KW-1185">Reference proteome</keyword>
<feature type="signal peptide" evidence="3">
    <location>
        <begin position="1"/>
        <end position="27"/>
    </location>
</feature>
<evidence type="ECO:0000256" key="1">
    <source>
        <dbReference type="SAM" id="Coils"/>
    </source>
</evidence>
<reference evidence="4" key="1">
    <citation type="journal article" date="2023" name="bioRxiv">
        <title>Scaffold-level genome assemblies of two parasitoid biocontrol wasps reveal the parthenogenesis mechanism and an associated novel virus.</title>
        <authorList>
            <person name="Inwood S."/>
            <person name="Skelly J."/>
            <person name="Guhlin J."/>
            <person name="Harrop T."/>
            <person name="Goldson S."/>
            <person name="Dearden P."/>
        </authorList>
    </citation>
    <scope>NUCLEOTIDE SEQUENCE</scope>
    <source>
        <strain evidence="4">Lincoln</strain>
        <tissue evidence="4">Whole body</tissue>
    </source>
</reference>
<evidence type="ECO:0000313" key="4">
    <source>
        <dbReference type="EMBL" id="KAK0168548.1"/>
    </source>
</evidence>
<evidence type="ECO:0000313" key="5">
    <source>
        <dbReference type="Proteomes" id="UP001168972"/>
    </source>
</evidence>
<feature type="compositionally biased region" description="Basic and acidic residues" evidence="2">
    <location>
        <begin position="164"/>
        <end position="179"/>
    </location>
</feature>
<name>A0AA39KNZ8_MICHY</name>
<feature type="region of interest" description="Disordered" evidence="2">
    <location>
        <begin position="134"/>
        <end position="190"/>
    </location>
</feature>
<sequence>MKFRFSSKWSIFILSLILNLHCIECIANVNSRSLKNVQSDNLEKLSDEYDDNMDEQYNYLDDYKDVDKRDTPLKTNEQKNENDDNLIPESEKTIVQIAKRATDFELAKFELEKVEKNVKNEILNLDKLYMTEKKSNKRQTIKNDEIASSPKRKIHVGTNEISNELDKNNLNSKEREKKSTSSIATESLNHIKKNPSSNMLVQSKKELPALSNEEEIENAIQTKIDAIKVAVKRRIKAELQREMIEKMNAKYDELHRINRSKTQSKNHNQLLKHSNNKLKLENKKIRKRLTAKQKENKLIKLIPRNINHHELKKIKKSIHKSNIENKSSSGVRVQDQLTALKSKRQGNRSKRRFRKPPEDTKIQHRFSRRLRKRPGIKLSSLKNQRNNYNRKNRHIMNLKNSTAKSNLLFHQNSQHKRSTLLSDHVKHLTSSRNKHEIPSKLQHNKRLIKYLKNSNDFVMRKERALNNLSNERNLNSVVNSNDLADTLNSQDFSSHLISRYEETFGDYNKNNHDNISLMRYKRVKRS</sequence>
<organism evidence="4 5">
    <name type="scientific">Microctonus hyperodae</name>
    <name type="common">Parasitoid wasp</name>
    <dbReference type="NCBI Taxonomy" id="165561"/>
    <lineage>
        <taxon>Eukaryota</taxon>
        <taxon>Metazoa</taxon>
        <taxon>Ecdysozoa</taxon>
        <taxon>Arthropoda</taxon>
        <taxon>Hexapoda</taxon>
        <taxon>Insecta</taxon>
        <taxon>Pterygota</taxon>
        <taxon>Neoptera</taxon>
        <taxon>Endopterygota</taxon>
        <taxon>Hymenoptera</taxon>
        <taxon>Apocrita</taxon>
        <taxon>Ichneumonoidea</taxon>
        <taxon>Braconidae</taxon>
        <taxon>Euphorinae</taxon>
        <taxon>Microctonus</taxon>
    </lineage>
</organism>